<reference evidence="2" key="1">
    <citation type="submission" date="2016-01" db="EMBL/GenBank/DDBJ databases">
        <authorList>
            <person name="Peeters C."/>
        </authorList>
    </citation>
    <scope>NUCLEOTIDE SEQUENCE [LARGE SCALE GENOMIC DNA]</scope>
    <source>
        <strain evidence="2">LMG 29317</strain>
    </source>
</reference>
<evidence type="ECO:0000256" key="1">
    <source>
        <dbReference type="SAM" id="MobiDB-lite"/>
    </source>
</evidence>
<evidence type="ECO:0000313" key="3">
    <source>
        <dbReference type="Proteomes" id="UP000055019"/>
    </source>
</evidence>
<sequence length="241" mass="26702">MPVHRRSTTGLTAVGKTLPASVDRPSVRRTSLDRVQRPRARSCRRRIVLKFVRCLPMSADSETRDEACRSSLTSSACHCPADERTNRSGARSGGKTQRSSVPLPRRRFLPLIAGVPHDCMLRIANRSEGDPLGKGTLYNAPMEQSYSCLRVRRVHRGPCSSGRDASSHRSLLFSHQLVKGDHCIEPLSPTVVAFHACATPAMSLAWQEIPTSPLLDHMSPRVFIRQIEAPPTICLRLPPKK</sequence>
<feature type="region of interest" description="Disordered" evidence="1">
    <location>
        <begin position="79"/>
        <end position="103"/>
    </location>
</feature>
<name>A0A158KHR9_9BURK</name>
<comment type="caution">
    <text evidence="2">The sequence shown here is derived from an EMBL/GenBank/DDBJ whole genome shotgun (WGS) entry which is preliminary data.</text>
</comment>
<dbReference type="Proteomes" id="UP000055019">
    <property type="component" value="Unassembled WGS sequence"/>
</dbReference>
<gene>
    <name evidence="2" type="ORF">AWB74_05765</name>
</gene>
<keyword evidence="3" id="KW-1185">Reference proteome</keyword>
<protein>
    <submittedName>
        <fullName evidence="2">Uncharacterized protein</fullName>
    </submittedName>
</protein>
<proteinExistence type="predicted"/>
<feature type="region of interest" description="Disordered" evidence="1">
    <location>
        <begin position="1"/>
        <end position="33"/>
    </location>
</feature>
<dbReference type="EMBL" id="FCOM02000035">
    <property type="protein sequence ID" value="SAL80686.1"/>
    <property type="molecule type" value="Genomic_DNA"/>
</dbReference>
<evidence type="ECO:0000313" key="2">
    <source>
        <dbReference type="EMBL" id="SAL80686.1"/>
    </source>
</evidence>
<dbReference type="AlphaFoldDB" id="A0A158KHR9"/>
<accession>A0A158KHR9</accession>
<organism evidence="2 3">
    <name type="scientific">Caballeronia arvi</name>
    <dbReference type="NCBI Taxonomy" id="1777135"/>
    <lineage>
        <taxon>Bacteria</taxon>
        <taxon>Pseudomonadati</taxon>
        <taxon>Pseudomonadota</taxon>
        <taxon>Betaproteobacteria</taxon>
        <taxon>Burkholderiales</taxon>
        <taxon>Burkholderiaceae</taxon>
        <taxon>Caballeronia</taxon>
    </lineage>
</organism>